<reference evidence="3 4" key="1">
    <citation type="journal article" date="2021" name="MBio">
        <title>A New Model Trypanosomatid, Novymonas esmeraldas: Genomic Perception of Its 'Candidatus Pandoraea novymonadis' Endosymbiont.</title>
        <authorList>
            <person name="Zakharova A."/>
            <person name="Saura A."/>
            <person name="Butenko A."/>
            <person name="Podesvova L."/>
            <person name="Warmusova S."/>
            <person name="Kostygov A.Y."/>
            <person name="Nenarokova A."/>
            <person name="Lukes J."/>
            <person name="Opperdoes F.R."/>
            <person name="Yurchenko V."/>
        </authorList>
    </citation>
    <scope>NUCLEOTIDE SEQUENCE [LARGE SCALE GENOMIC DNA]</scope>
    <source>
        <strain evidence="3 4">E262AT.01</strain>
    </source>
</reference>
<feature type="compositionally biased region" description="Basic and acidic residues" evidence="1">
    <location>
        <begin position="166"/>
        <end position="175"/>
    </location>
</feature>
<dbReference type="InterPro" id="IPR018490">
    <property type="entry name" value="cNMP-bd_dom_sf"/>
</dbReference>
<dbReference type="GO" id="GO:0030552">
    <property type="term" value="F:cAMP binding"/>
    <property type="evidence" value="ECO:0007669"/>
    <property type="project" value="TreeGrafter"/>
</dbReference>
<keyword evidence="4" id="KW-1185">Reference proteome</keyword>
<dbReference type="GO" id="GO:0004862">
    <property type="term" value="F:cAMP-dependent protein kinase inhibitor activity"/>
    <property type="evidence" value="ECO:0007669"/>
    <property type="project" value="TreeGrafter"/>
</dbReference>
<dbReference type="InterPro" id="IPR000595">
    <property type="entry name" value="cNMP-bd_dom"/>
</dbReference>
<evidence type="ECO:0000313" key="3">
    <source>
        <dbReference type="EMBL" id="KAK7196808.1"/>
    </source>
</evidence>
<feature type="region of interest" description="Disordered" evidence="1">
    <location>
        <begin position="653"/>
        <end position="679"/>
    </location>
</feature>
<dbReference type="AlphaFoldDB" id="A0AAW0ERZ7"/>
<feature type="compositionally biased region" description="Basic residues" evidence="1">
    <location>
        <begin position="116"/>
        <end position="125"/>
    </location>
</feature>
<comment type="caution">
    <text evidence="3">The sequence shown here is derived from an EMBL/GenBank/DDBJ whole genome shotgun (WGS) entry which is preliminary data.</text>
</comment>
<dbReference type="InterPro" id="IPR014710">
    <property type="entry name" value="RmlC-like_jellyroll"/>
</dbReference>
<name>A0AAW0ERZ7_9TRYP</name>
<protein>
    <submittedName>
        <fullName evidence="3">Regulatory subunit of protein kinase a-like protein</fullName>
    </submittedName>
</protein>
<proteinExistence type="predicted"/>
<feature type="compositionally biased region" description="Low complexity" evidence="1">
    <location>
        <begin position="126"/>
        <end position="144"/>
    </location>
</feature>
<dbReference type="CDD" id="cd00038">
    <property type="entry name" value="CAP_ED"/>
    <property type="match status" value="2"/>
</dbReference>
<feature type="compositionally biased region" description="Pro residues" evidence="1">
    <location>
        <begin position="90"/>
        <end position="107"/>
    </location>
</feature>
<dbReference type="Proteomes" id="UP001430356">
    <property type="component" value="Unassembled WGS sequence"/>
</dbReference>
<accession>A0AAW0ERZ7</accession>
<feature type="region of interest" description="Disordered" evidence="1">
    <location>
        <begin position="35"/>
        <end position="175"/>
    </location>
</feature>
<dbReference type="PROSITE" id="PS50042">
    <property type="entry name" value="CNMP_BINDING_3"/>
    <property type="match status" value="2"/>
</dbReference>
<evidence type="ECO:0000259" key="2">
    <source>
        <dbReference type="PROSITE" id="PS50042"/>
    </source>
</evidence>
<feature type="compositionally biased region" description="Pro residues" evidence="1">
    <location>
        <begin position="227"/>
        <end position="237"/>
    </location>
</feature>
<dbReference type="InterPro" id="IPR050503">
    <property type="entry name" value="cAMP-dep_PK_reg_su-like"/>
</dbReference>
<dbReference type="GO" id="GO:0005952">
    <property type="term" value="C:cAMP-dependent protein kinase complex"/>
    <property type="evidence" value="ECO:0007669"/>
    <property type="project" value="InterPro"/>
</dbReference>
<feature type="region of interest" description="Disordered" evidence="1">
    <location>
        <begin position="188"/>
        <end position="268"/>
    </location>
</feature>
<sequence length="679" mass="74168">MSSFDKYVAQLVGRMGSSVSKEQREKMLQNIHESIDDYQQLKDPRAAQARRDAEETKKRQSVAAKQQAAALEALEQEQRRKLQRQASLPPLSPSLPKGTPPLAPPLEPTKTEPTPQKRKTSKKRSTASSPNATATLSSTRRSATPNGAANEAPVTARTRARVSKVQVRDIDFGFSKKVDAQLRALGKETPAPASSVAGTPFTGAAAASTATKPPPPANAAAAAPWPARAPPAVPAKAPPAAVVSEPEPQPRASKAPSITLPHRLSPPPLDHAAMVDTESESPSINGMNETLPLTNHPTICYEENFKDFSFGRPNAASDGESDAEKGSTSNEEEAEGREAREEEFIDDREDLRRRTIQMQRPSRAAISDSSLDIDEARIANFPTTPKSQDKVKTISRVLVRHFLFSTLDDSDIAKFASIMDVEKFEAGASILEKGHPNDTFFIVLDGEAETTVENEEGELVTAPLIRGSTFGDLALMYEVPTDAAVVARSAVQCASLERRTYKMIVSRAMEDKRSRYIDFLSSLPLFSGLSAYELEQVAECLKEDVYVEGKRVIAAGVPNHWLHIVMDGTLRVMVPSEETGEMKEVAQLHRGDYAGHIEFIYRHVSVADVMAASATVKTAKLSRRSFDRIPSAARERLIKAVEEEETYAAYHRRMHGSTPPPLDTTPPFDAPPSHLRNSV</sequence>
<feature type="compositionally biased region" description="Low complexity" evidence="1">
    <location>
        <begin position="196"/>
        <end position="211"/>
    </location>
</feature>
<feature type="region of interest" description="Disordered" evidence="1">
    <location>
        <begin position="311"/>
        <end position="368"/>
    </location>
</feature>
<dbReference type="Gene3D" id="2.60.120.10">
    <property type="entry name" value="Jelly Rolls"/>
    <property type="match status" value="2"/>
</dbReference>
<dbReference type="EMBL" id="JAECZO010000086">
    <property type="protein sequence ID" value="KAK7196808.1"/>
    <property type="molecule type" value="Genomic_DNA"/>
</dbReference>
<dbReference type="PANTHER" id="PTHR11635:SF152">
    <property type="entry name" value="CAMP-DEPENDENT PROTEIN KINASE TYPE I REGULATORY SUBUNIT-RELATED"/>
    <property type="match status" value="1"/>
</dbReference>
<feature type="compositionally biased region" description="Basic and acidic residues" evidence="1">
    <location>
        <begin position="35"/>
        <end position="58"/>
    </location>
</feature>
<evidence type="ECO:0000313" key="4">
    <source>
        <dbReference type="Proteomes" id="UP001430356"/>
    </source>
</evidence>
<dbReference type="GO" id="GO:0005829">
    <property type="term" value="C:cytosol"/>
    <property type="evidence" value="ECO:0007669"/>
    <property type="project" value="TreeGrafter"/>
</dbReference>
<dbReference type="SMART" id="SM00100">
    <property type="entry name" value="cNMP"/>
    <property type="match status" value="2"/>
</dbReference>
<dbReference type="PANTHER" id="PTHR11635">
    <property type="entry name" value="CAMP-DEPENDENT PROTEIN KINASE REGULATORY CHAIN"/>
    <property type="match status" value="1"/>
</dbReference>
<dbReference type="Pfam" id="PF00027">
    <property type="entry name" value="cNMP_binding"/>
    <property type="match status" value="1"/>
</dbReference>
<feature type="domain" description="Cyclic nucleotide-binding" evidence="2">
    <location>
        <begin position="525"/>
        <end position="629"/>
    </location>
</feature>
<evidence type="ECO:0000256" key="1">
    <source>
        <dbReference type="SAM" id="MobiDB-lite"/>
    </source>
</evidence>
<feature type="compositionally biased region" description="Low complexity" evidence="1">
    <location>
        <begin position="63"/>
        <end position="73"/>
    </location>
</feature>
<gene>
    <name evidence="3" type="ORF">NESM_000621200</name>
</gene>
<feature type="domain" description="Cyclic nucleotide-binding" evidence="2">
    <location>
        <begin position="403"/>
        <end position="522"/>
    </location>
</feature>
<feature type="compositionally biased region" description="Pro residues" evidence="1">
    <location>
        <begin position="658"/>
        <end position="670"/>
    </location>
</feature>
<dbReference type="GO" id="GO:0034236">
    <property type="term" value="F:protein kinase A catalytic subunit binding"/>
    <property type="evidence" value="ECO:0007669"/>
    <property type="project" value="TreeGrafter"/>
</dbReference>
<organism evidence="3 4">
    <name type="scientific">Novymonas esmeraldas</name>
    <dbReference type="NCBI Taxonomy" id="1808958"/>
    <lineage>
        <taxon>Eukaryota</taxon>
        <taxon>Discoba</taxon>
        <taxon>Euglenozoa</taxon>
        <taxon>Kinetoplastea</taxon>
        <taxon>Metakinetoplastina</taxon>
        <taxon>Trypanosomatida</taxon>
        <taxon>Trypanosomatidae</taxon>
        <taxon>Novymonas</taxon>
    </lineage>
</organism>
<dbReference type="SUPFAM" id="SSF51206">
    <property type="entry name" value="cAMP-binding domain-like"/>
    <property type="match status" value="2"/>
</dbReference>